<dbReference type="Proteomes" id="UP001596500">
    <property type="component" value="Unassembled WGS sequence"/>
</dbReference>
<proteinExistence type="predicted"/>
<comment type="caution">
    <text evidence="1">The sequence shown here is derived from an EMBL/GenBank/DDBJ whole genome shotgun (WGS) entry which is preliminary data.</text>
</comment>
<protein>
    <submittedName>
        <fullName evidence="1">Uncharacterized protein</fullName>
    </submittedName>
</protein>
<name>A0ABW2RQ15_9BACL</name>
<sequence length="49" mass="5788">MNLEQMCRLLDFYDSKGILHRVDGDRPIEYVTESIYKQILTTGVQRGKR</sequence>
<reference evidence="2" key="1">
    <citation type="journal article" date="2019" name="Int. J. Syst. Evol. Microbiol.">
        <title>The Global Catalogue of Microorganisms (GCM) 10K type strain sequencing project: providing services to taxonomists for standard genome sequencing and annotation.</title>
        <authorList>
            <consortium name="The Broad Institute Genomics Platform"/>
            <consortium name="The Broad Institute Genome Sequencing Center for Infectious Disease"/>
            <person name="Wu L."/>
            <person name="Ma J."/>
        </authorList>
    </citation>
    <scope>NUCLEOTIDE SEQUENCE [LARGE SCALE GENOMIC DNA]</scope>
    <source>
        <strain evidence="2">CGMCC 1.12942</strain>
    </source>
</reference>
<organism evidence="1 2">
    <name type="scientific">Laceyella putida</name>
    <dbReference type="NCBI Taxonomy" id="110101"/>
    <lineage>
        <taxon>Bacteria</taxon>
        <taxon>Bacillati</taxon>
        <taxon>Bacillota</taxon>
        <taxon>Bacilli</taxon>
        <taxon>Bacillales</taxon>
        <taxon>Thermoactinomycetaceae</taxon>
        <taxon>Laceyella</taxon>
    </lineage>
</organism>
<evidence type="ECO:0000313" key="1">
    <source>
        <dbReference type="EMBL" id="MFC7443039.1"/>
    </source>
</evidence>
<dbReference type="RefSeq" id="WP_379867346.1">
    <property type="nucleotide sequence ID" value="NZ_JBHTBW010000070.1"/>
</dbReference>
<keyword evidence="2" id="KW-1185">Reference proteome</keyword>
<gene>
    <name evidence="1" type="ORF">ACFQNG_18380</name>
</gene>
<evidence type="ECO:0000313" key="2">
    <source>
        <dbReference type="Proteomes" id="UP001596500"/>
    </source>
</evidence>
<dbReference type="EMBL" id="JBHTBW010000070">
    <property type="protein sequence ID" value="MFC7443039.1"/>
    <property type="molecule type" value="Genomic_DNA"/>
</dbReference>
<accession>A0ABW2RQ15</accession>